<dbReference type="RefSeq" id="WP_043663100.1">
    <property type="nucleotide sequence ID" value="NZ_JSEG01000006.1"/>
</dbReference>
<comment type="pathway">
    <text evidence="1 6">Cell wall biogenesis; peptidoglycan biosynthesis.</text>
</comment>
<keyword evidence="3 6" id="KW-0133">Cell shape</keyword>
<feature type="transmembrane region" description="Helical" evidence="7">
    <location>
        <begin position="12"/>
        <end position="34"/>
    </location>
</feature>
<dbReference type="Gene3D" id="3.10.20.800">
    <property type="match status" value="1"/>
</dbReference>
<keyword evidence="7" id="KW-1133">Transmembrane helix</keyword>
<keyword evidence="2" id="KW-0808">Transferase</keyword>
<keyword evidence="7" id="KW-0812">Transmembrane</keyword>
<dbReference type="SUPFAM" id="SSF141523">
    <property type="entry name" value="L,D-transpeptidase catalytic domain-like"/>
    <property type="match status" value="1"/>
</dbReference>
<dbReference type="PROSITE" id="PS52029">
    <property type="entry name" value="LD_TPASE"/>
    <property type="match status" value="1"/>
</dbReference>
<keyword evidence="4 6" id="KW-0573">Peptidoglycan synthesis</keyword>
<dbReference type="GO" id="GO:0016740">
    <property type="term" value="F:transferase activity"/>
    <property type="evidence" value="ECO:0007669"/>
    <property type="project" value="UniProtKB-KW"/>
</dbReference>
<dbReference type="InterPro" id="IPR022029">
    <property type="entry name" value="YoaR-like_PG-bd"/>
</dbReference>
<reference evidence="9 10" key="1">
    <citation type="submission" date="2016-01" db="EMBL/GenBank/DDBJ databases">
        <title>Characterization of the Clostridium difficile lineages that are prevalent in Hong Kong and China.</title>
        <authorList>
            <person name="Kwok J.S.-L."/>
            <person name="Lam W.-Y."/>
            <person name="Ip M."/>
            <person name="Chan T.-F."/>
            <person name="Hawkey P.M."/>
            <person name="Tsui S.K.-W."/>
        </authorList>
    </citation>
    <scope>NUCLEOTIDE SEQUENCE [LARGE SCALE GENOMIC DNA]</scope>
    <source>
        <strain evidence="9 10">300064</strain>
    </source>
</reference>
<dbReference type="PANTHER" id="PTHR30582:SF33">
    <property type="entry name" value="EXPORTED PROTEIN"/>
    <property type="match status" value="1"/>
</dbReference>
<dbReference type="SUPFAM" id="SSF143985">
    <property type="entry name" value="L,D-transpeptidase pre-catalytic domain-like"/>
    <property type="match status" value="1"/>
</dbReference>
<dbReference type="GO" id="GO:0018104">
    <property type="term" value="P:peptidoglycan-protein cross-linking"/>
    <property type="evidence" value="ECO:0007669"/>
    <property type="project" value="TreeGrafter"/>
</dbReference>
<evidence type="ECO:0000256" key="4">
    <source>
        <dbReference type="ARBA" id="ARBA00022984"/>
    </source>
</evidence>
<dbReference type="Pfam" id="PF03734">
    <property type="entry name" value="YkuD"/>
    <property type="match status" value="1"/>
</dbReference>
<keyword evidence="7" id="KW-0472">Membrane</keyword>
<dbReference type="InterPro" id="IPR050979">
    <property type="entry name" value="LD-transpeptidase"/>
</dbReference>
<evidence type="ECO:0000259" key="8">
    <source>
        <dbReference type="PROSITE" id="PS52029"/>
    </source>
</evidence>
<feature type="active site" description="Proton donor/acceptor" evidence="6">
    <location>
        <position position="415"/>
    </location>
</feature>
<keyword evidence="5 6" id="KW-0961">Cell wall biogenesis/degradation</keyword>
<proteinExistence type="predicted"/>
<gene>
    <name evidence="9" type="ORF">AWN73_19440</name>
</gene>
<dbReference type="CDD" id="cd16913">
    <property type="entry name" value="YkuD_like"/>
    <property type="match status" value="1"/>
</dbReference>
<dbReference type="InterPro" id="IPR038054">
    <property type="entry name" value="LD_TPept-like_central_sf"/>
</dbReference>
<sequence>MVLENSNHNRIIVGVVIIGVIILAVYLGSSVFFINRFYLGSTINCVSVSGKTVNEAYDEIVSNAKNYELKIKGRDGFNETISGEDINLIYNDDTEVQKIKESQNPFKWIISGFDSNNYKSSEMVSFDIDKLNNNINRFYCFNGGGVEEPKNPILQYEDGKYSILKETYGNKLNKEHVTTAITNAIESGKANIDLDEEGCYDSPKFTSESKEITDARDILDKYVSTKITYDIGDTQEVLDGDKIRGFLDVDEDYNVSVSEEKIRSYLKSFAEKYNTIGKTRKFNTTAGSTISVSGGDYGRKIDVSEEVKYILDAIKDGKTDNREPKYSQVPFCNGTDDIGNTYVEVSLSSQHLWFYKDGSLIIDGPIVSGNVSNGCGTPGGVYKLEYKERNATLKGEGYSTPVSFWMPFNGGIGIHDATWRSSFGGNIYVAGGSHGCVNAPYSLANTIFNNIDSGTPVVCYY</sequence>
<dbReference type="InterPro" id="IPR005490">
    <property type="entry name" value="LD_TPept_cat_dom"/>
</dbReference>
<evidence type="ECO:0000313" key="9">
    <source>
        <dbReference type="EMBL" id="PPV12196.1"/>
    </source>
</evidence>
<evidence type="ECO:0000256" key="6">
    <source>
        <dbReference type="PROSITE-ProRule" id="PRU01373"/>
    </source>
</evidence>
<dbReference type="GO" id="GO:0005576">
    <property type="term" value="C:extracellular region"/>
    <property type="evidence" value="ECO:0007669"/>
    <property type="project" value="TreeGrafter"/>
</dbReference>
<name>A0A0A6PYF9_CLOBU</name>
<evidence type="ECO:0000256" key="1">
    <source>
        <dbReference type="ARBA" id="ARBA00004752"/>
    </source>
</evidence>
<dbReference type="GO" id="GO:0008360">
    <property type="term" value="P:regulation of cell shape"/>
    <property type="evidence" value="ECO:0007669"/>
    <property type="project" value="UniProtKB-UniRule"/>
</dbReference>
<feature type="active site" description="Nucleophile" evidence="6">
    <location>
        <position position="436"/>
    </location>
</feature>
<feature type="domain" description="L,D-TPase catalytic" evidence="8">
    <location>
        <begin position="341"/>
        <end position="460"/>
    </location>
</feature>
<dbReference type="InterPro" id="IPR038063">
    <property type="entry name" value="Transpep_catalytic_dom"/>
</dbReference>
<dbReference type="UniPathway" id="UPA00219"/>
<protein>
    <submittedName>
        <fullName evidence="9">Peptidoglycan-binding protein</fullName>
    </submittedName>
</protein>
<dbReference type="Pfam" id="PF12229">
    <property type="entry name" value="PG_binding_4"/>
    <property type="match status" value="2"/>
</dbReference>
<evidence type="ECO:0000256" key="3">
    <source>
        <dbReference type="ARBA" id="ARBA00022960"/>
    </source>
</evidence>
<comment type="caution">
    <text evidence="9">The sequence shown here is derived from an EMBL/GenBank/DDBJ whole genome shotgun (WGS) entry which is preliminary data.</text>
</comment>
<dbReference type="AlphaFoldDB" id="A0A0A6PYF9"/>
<dbReference type="EMBL" id="LRDH01000154">
    <property type="protein sequence ID" value="PPV12196.1"/>
    <property type="molecule type" value="Genomic_DNA"/>
</dbReference>
<dbReference type="Proteomes" id="UP000238081">
    <property type="component" value="Unassembled WGS sequence"/>
</dbReference>
<accession>A0A0A6PYF9</accession>
<evidence type="ECO:0000313" key="10">
    <source>
        <dbReference type="Proteomes" id="UP000238081"/>
    </source>
</evidence>
<dbReference type="GO" id="GO:0071555">
    <property type="term" value="P:cell wall organization"/>
    <property type="evidence" value="ECO:0007669"/>
    <property type="project" value="UniProtKB-UniRule"/>
</dbReference>
<evidence type="ECO:0000256" key="2">
    <source>
        <dbReference type="ARBA" id="ARBA00022679"/>
    </source>
</evidence>
<evidence type="ECO:0000256" key="7">
    <source>
        <dbReference type="SAM" id="Phobius"/>
    </source>
</evidence>
<dbReference type="PANTHER" id="PTHR30582">
    <property type="entry name" value="L,D-TRANSPEPTIDASE"/>
    <property type="match status" value="1"/>
</dbReference>
<dbReference type="GO" id="GO:0071972">
    <property type="term" value="F:peptidoglycan L,D-transpeptidase activity"/>
    <property type="evidence" value="ECO:0007669"/>
    <property type="project" value="TreeGrafter"/>
</dbReference>
<dbReference type="Gene3D" id="2.40.440.10">
    <property type="entry name" value="L,D-transpeptidase catalytic domain-like"/>
    <property type="match status" value="1"/>
</dbReference>
<evidence type="ECO:0000256" key="5">
    <source>
        <dbReference type="ARBA" id="ARBA00023316"/>
    </source>
</evidence>
<organism evidence="9 10">
    <name type="scientific">Clostridium butyricum</name>
    <dbReference type="NCBI Taxonomy" id="1492"/>
    <lineage>
        <taxon>Bacteria</taxon>
        <taxon>Bacillati</taxon>
        <taxon>Bacillota</taxon>
        <taxon>Clostridia</taxon>
        <taxon>Eubacteriales</taxon>
        <taxon>Clostridiaceae</taxon>
        <taxon>Clostridium</taxon>
    </lineage>
</organism>